<dbReference type="GO" id="GO:0003755">
    <property type="term" value="F:peptidyl-prolyl cis-trans isomerase activity"/>
    <property type="evidence" value="ECO:0007669"/>
    <property type="project" value="InterPro"/>
</dbReference>
<dbReference type="Gene3D" id="3.10.50.40">
    <property type="match status" value="1"/>
</dbReference>
<dbReference type="InterPro" id="IPR050245">
    <property type="entry name" value="PrsA_foldase"/>
</dbReference>
<dbReference type="SUPFAM" id="SSF54534">
    <property type="entry name" value="FKBP-like"/>
    <property type="match status" value="1"/>
</dbReference>
<dbReference type="InterPro" id="IPR000297">
    <property type="entry name" value="PPIase_PpiC"/>
</dbReference>
<dbReference type="PANTHER" id="PTHR47245">
    <property type="entry name" value="PEPTIDYLPROLYL ISOMERASE"/>
    <property type="match status" value="1"/>
</dbReference>
<dbReference type="Pfam" id="PF00639">
    <property type="entry name" value="Rotamase"/>
    <property type="match status" value="1"/>
</dbReference>
<dbReference type="AlphaFoldDB" id="X1I110"/>
<feature type="domain" description="PpiC" evidence="1">
    <location>
        <begin position="1"/>
        <end position="83"/>
    </location>
</feature>
<gene>
    <name evidence="2" type="ORF">S03H2_42435</name>
</gene>
<sequence length="104" mass="11764">DTLRVYEKTIKIRDRILLGESFEAIARGSSDDPSAKSNGGNLGYITAFRMIYPFESAAYNLEVGKISMPVRTRYGYHILKVNNKLNITKFFILYIVSDGIFSVC</sequence>
<accession>X1I110</accession>
<feature type="non-terminal residue" evidence="2">
    <location>
        <position position="1"/>
    </location>
</feature>
<dbReference type="InterPro" id="IPR046357">
    <property type="entry name" value="PPIase_dom_sf"/>
</dbReference>
<name>X1I110_9ZZZZ</name>
<evidence type="ECO:0000313" key="2">
    <source>
        <dbReference type="EMBL" id="GAH76086.1"/>
    </source>
</evidence>
<dbReference type="PROSITE" id="PS50198">
    <property type="entry name" value="PPIC_PPIASE_2"/>
    <property type="match status" value="1"/>
</dbReference>
<comment type="caution">
    <text evidence="2">The sequence shown here is derived from an EMBL/GenBank/DDBJ whole genome shotgun (WGS) entry which is preliminary data.</text>
</comment>
<organism evidence="2">
    <name type="scientific">marine sediment metagenome</name>
    <dbReference type="NCBI Taxonomy" id="412755"/>
    <lineage>
        <taxon>unclassified sequences</taxon>
        <taxon>metagenomes</taxon>
        <taxon>ecological metagenomes</taxon>
    </lineage>
</organism>
<dbReference type="EMBL" id="BARU01026415">
    <property type="protein sequence ID" value="GAH76086.1"/>
    <property type="molecule type" value="Genomic_DNA"/>
</dbReference>
<proteinExistence type="predicted"/>
<dbReference type="PANTHER" id="PTHR47245:SF2">
    <property type="entry name" value="PEPTIDYL-PROLYL CIS-TRANS ISOMERASE HP_0175-RELATED"/>
    <property type="match status" value="1"/>
</dbReference>
<reference evidence="2" key="1">
    <citation type="journal article" date="2014" name="Front. Microbiol.">
        <title>High frequency of phylogenetically diverse reductive dehalogenase-homologous genes in deep subseafloor sedimentary metagenomes.</title>
        <authorList>
            <person name="Kawai M."/>
            <person name="Futagami T."/>
            <person name="Toyoda A."/>
            <person name="Takaki Y."/>
            <person name="Nishi S."/>
            <person name="Hori S."/>
            <person name="Arai W."/>
            <person name="Tsubouchi T."/>
            <person name="Morono Y."/>
            <person name="Uchiyama I."/>
            <person name="Ito T."/>
            <person name="Fujiyama A."/>
            <person name="Inagaki F."/>
            <person name="Takami H."/>
        </authorList>
    </citation>
    <scope>NUCLEOTIDE SEQUENCE</scope>
    <source>
        <strain evidence="2">Expedition CK06-06</strain>
    </source>
</reference>
<evidence type="ECO:0000259" key="1">
    <source>
        <dbReference type="PROSITE" id="PS50198"/>
    </source>
</evidence>
<protein>
    <recommendedName>
        <fullName evidence="1">PpiC domain-containing protein</fullName>
    </recommendedName>
</protein>